<accession>Q2JEG2</accession>
<evidence type="ECO:0000256" key="1">
    <source>
        <dbReference type="SAM" id="MobiDB-lite"/>
    </source>
</evidence>
<dbReference type="Proteomes" id="UP000001937">
    <property type="component" value="Chromosome"/>
</dbReference>
<dbReference type="AlphaFoldDB" id="Q2JEG2"/>
<feature type="compositionally biased region" description="Basic and acidic residues" evidence="1">
    <location>
        <begin position="13"/>
        <end position="28"/>
    </location>
</feature>
<evidence type="ECO:0000313" key="3">
    <source>
        <dbReference type="Proteomes" id="UP000001937"/>
    </source>
</evidence>
<organism evidence="2 3">
    <name type="scientific">Frankia casuarinae (strain DSM 45818 / CECT 9043 / HFP020203 / CcI3)</name>
    <dbReference type="NCBI Taxonomy" id="106370"/>
    <lineage>
        <taxon>Bacteria</taxon>
        <taxon>Bacillati</taxon>
        <taxon>Actinomycetota</taxon>
        <taxon>Actinomycetes</taxon>
        <taxon>Frankiales</taxon>
        <taxon>Frankiaceae</taxon>
        <taxon>Frankia</taxon>
    </lineage>
</organism>
<keyword evidence="3" id="KW-1185">Reference proteome</keyword>
<dbReference type="EMBL" id="CP000249">
    <property type="protein sequence ID" value="ABD10330.1"/>
    <property type="molecule type" value="Genomic_DNA"/>
</dbReference>
<proteinExistence type="predicted"/>
<evidence type="ECO:0000313" key="2">
    <source>
        <dbReference type="EMBL" id="ABD10330.1"/>
    </source>
</evidence>
<feature type="region of interest" description="Disordered" evidence="1">
    <location>
        <begin position="1"/>
        <end position="35"/>
    </location>
</feature>
<reference evidence="2 3" key="1">
    <citation type="journal article" date="2007" name="Genome Res.">
        <title>Genome characteristics of facultatively symbiotic Frankia sp. strains reflect host range and host plant biogeography.</title>
        <authorList>
            <person name="Normand P."/>
            <person name="Lapierre P."/>
            <person name="Tisa L.S."/>
            <person name="Gogarten J.P."/>
            <person name="Alloisio N."/>
            <person name="Bagnarol E."/>
            <person name="Bassi C.A."/>
            <person name="Berry A.M."/>
            <person name="Bickhart D.M."/>
            <person name="Choisne N."/>
            <person name="Couloux A."/>
            <person name="Cournoyer B."/>
            <person name="Cruveiller S."/>
            <person name="Daubin V."/>
            <person name="Demange N."/>
            <person name="Francino M.P."/>
            <person name="Goltsman E."/>
            <person name="Huang Y."/>
            <person name="Kopp O.R."/>
            <person name="Labarre L."/>
            <person name="Lapidus A."/>
            <person name="Lavire C."/>
            <person name="Marechal J."/>
            <person name="Martinez M."/>
            <person name="Mastronunzio J.E."/>
            <person name="Mullin B.C."/>
            <person name="Niemann J."/>
            <person name="Pujic P."/>
            <person name="Rawnsley T."/>
            <person name="Rouy Z."/>
            <person name="Schenowitz C."/>
            <person name="Sellstedt A."/>
            <person name="Tavares F."/>
            <person name="Tomkins J.P."/>
            <person name="Vallenet D."/>
            <person name="Valverde C."/>
            <person name="Wall L.G."/>
            <person name="Wang Y."/>
            <person name="Medigue C."/>
            <person name="Benson D.R."/>
        </authorList>
    </citation>
    <scope>NUCLEOTIDE SEQUENCE [LARGE SCALE GENOMIC DNA]</scope>
    <source>
        <strain evidence="3">DSM 45818 / CECT 9043 / CcI3</strain>
    </source>
</reference>
<name>Q2JEG2_FRACC</name>
<dbReference type="KEGG" id="fra:Francci3_0946"/>
<gene>
    <name evidence="2" type="ordered locus">Francci3_0946</name>
</gene>
<dbReference type="HOGENOM" id="CLU_2206202_0_0_11"/>
<sequence length="107" mass="12162">MCRSGMPRARWSSRTDRTPPGRGPDRIRSRPPVAPLFPDYVLPGVRRPVDDRSTRGTSRRFISRFLVVVRWLIVRFRGVRPGCRRGLRSLVGSATDATVGDRRPSFS</sequence>
<protein>
    <submittedName>
        <fullName evidence="2">Uncharacterized protein</fullName>
    </submittedName>
</protein>